<dbReference type="Proteomes" id="UP000249390">
    <property type="component" value="Unassembled WGS sequence"/>
</dbReference>
<keyword evidence="3" id="KW-1185">Reference proteome</keyword>
<proteinExistence type="predicted"/>
<dbReference type="AlphaFoldDB" id="A0A328DTC5"/>
<feature type="region of interest" description="Disordered" evidence="1">
    <location>
        <begin position="1"/>
        <end position="114"/>
    </location>
</feature>
<dbReference type="EMBL" id="NQVE01000097">
    <property type="protein sequence ID" value="RAL48616.1"/>
    <property type="molecule type" value="Genomic_DNA"/>
</dbReference>
<name>A0A328DTC5_9ASTE</name>
<organism evidence="2 3">
    <name type="scientific">Cuscuta australis</name>
    <dbReference type="NCBI Taxonomy" id="267555"/>
    <lineage>
        <taxon>Eukaryota</taxon>
        <taxon>Viridiplantae</taxon>
        <taxon>Streptophyta</taxon>
        <taxon>Embryophyta</taxon>
        <taxon>Tracheophyta</taxon>
        <taxon>Spermatophyta</taxon>
        <taxon>Magnoliopsida</taxon>
        <taxon>eudicotyledons</taxon>
        <taxon>Gunneridae</taxon>
        <taxon>Pentapetalae</taxon>
        <taxon>asterids</taxon>
        <taxon>lamiids</taxon>
        <taxon>Solanales</taxon>
        <taxon>Convolvulaceae</taxon>
        <taxon>Cuscuteae</taxon>
        <taxon>Cuscuta</taxon>
        <taxon>Cuscuta subgen. Grammica</taxon>
        <taxon>Cuscuta sect. Cleistogrammica</taxon>
    </lineage>
</organism>
<evidence type="ECO:0000313" key="2">
    <source>
        <dbReference type="EMBL" id="RAL48616.1"/>
    </source>
</evidence>
<protein>
    <submittedName>
        <fullName evidence="2">Uncharacterized protein</fullName>
    </submittedName>
</protein>
<accession>A0A328DTC5</accession>
<sequence length="114" mass="11830">MQPQFVASGTSIDVPATTTPPEADPSTQAPTSPLVSATGNNVDEGSKLCRLPLFQRSPAATKPLSSGNGLEQKQRRPSGFFDGETPDNGRDEVETSGFSGDGLHGGQIWATSGQ</sequence>
<feature type="compositionally biased region" description="Polar residues" evidence="1">
    <location>
        <begin position="1"/>
        <end position="43"/>
    </location>
</feature>
<reference evidence="2 3" key="1">
    <citation type="submission" date="2018-06" db="EMBL/GenBank/DDBJ databases">
        <title>The Genome of Cuscuta australis (Dodder) Provides Insight into the Evolution of Plant Parasitism.</title>
        <authorList>
            <person name="Liu H."/>
        </authorList>
    </citation>
    <scope>NUCLEOTIDE SEQUENCE [LARGE SCALE GENOMIC DNA]</scope>
    <source>
        <strain evidence="3">cv. Yunnan</strain>
        <tissue evidence="2">Vines</tissue>
    </source>
</reference>
<gene>
    <name evidence="2" type="ORF">DM860_000936</name>
</gene>
<comment type="caution">
    <text evidence="2">The sequence shown here is derived from an EMBL/GenBank/DDBJ whole genome shotgun (WGS) entry which is preliminary data.</text>
</comment>
<evidence type="ECO:0000256" key="1">
    <source>
        <dbReference type="SAM" id="MobiDB-lite"/>
    </source>
</evidence>
<evidence type="ECO:0000313" key="3">
    <source>
        <dbReference type="Proteomes" id="UP000249390"/>
    </source>
</evidence>